<comment type="subunit">
    <text evidence="9">Homooctamer. Dimer of tetramers.</text>
</comment>
<keyword evidence="5 9" id="KW-0479">Metal-binding</keyword>
<feature type="binding site" evidence="9">
    <location>
        <position position="126"/>
    </location>
    <ligand>
        <name>FMN</name>
        <dbReference type="ChEBI" id="CHEBI:58210"/>
    </ligand>
</feature>
<proteinExistence type="inferred from homology"/>
<dbReference type="PIRSF" id="PIRSF003314">
    <property type="entry name" value="IPP_isomerase"/>
    <property type="match status" value="1"/>
</dbReference>
<feature type="domain" description="FMN-dependent dehydrogenase" evidence="10">
    <location>
        <begin position="177"/>
        <end position="340"/>
    </location>
</feature>
<dbReference type="PANTHER" id="PTHR43665">
    <property type="entry name" value="ISOPENTENYL-DIPHOSPHATE DELTA-ISOMERASE"/>
    <property type="match status" value="1"/>
</dbReference>
<dbReference type="EMBL" id="CP077107">
    <property type="protein sequence ID" value="QXO96293.1"/>
    <property type="molecule type" value="Genomic_DNA"/>
</dbReference>
<name>A0A8F5VQP8_METHU</name>
<dbReference type="InterPro" id="IPR011179">
    <property type="entry name" value="IPdP_isomerase"/>
</dbReference>
<evidence type="ECO:0000256" key="9">
    <source>
        <dbReference type="HAMAP-Rule" id="MF_00354"/>
    </source>
</evidence>
<comment type="subcellular location">
    <subcellularLocation>
        <location evidence="9">Cytoplasm</location>
    </subcellularLocation>
</comment>
<comment type="catalytic activity">
    <reaction evidence="9">
        <text>isopentenyl diphosphate = dimethylallyl diphosphate</text>
        <dbReference type="Rhea" id="RHEA:23284"/>
        <dbReference type="ChEBI" id="CHEBI:57623"/>
        <dbReference type="ChEBI" id="CHEBI:128769"/>
        <dbReference type="EC" id="5.3.3.2"/>
    </reaction>
</comment>
<evidence type="ECO:0000256" key="5">
    <source>
        <dbReference type="ARBA" id="ARBA00022723"/>
    </source>
</evidence>
<dbReference type="Proteomes" id="UP000694228">
    <property type="component" value="Chromosome"/>
</dbReference>
<dbReference type="GO" id="GO:0016491">
    <property type="term" value="F:oxidoreductase activity"/>
    <property type="evidence" value="ECO:0007669"/>
    <property type="project" value="InterPro"/>
</dbReference>
<feature type="binding site" evidence="9">
    <location>
        <begin position="297"/>
        <end position="298"/>
    </location>
    <ligand>
        <name>FMN</name>
        <dbReference type="ChEBI" id="CHEBI:58210"/>
    </ligand>
</feature>
<comment type="function">
    <text evidence="9">Involved in the biosynthesis of isoprenoids. Catalyzes the 1,3-allylic rearrangement of the homoallylic substrate isopentenyl (IPP) to its allylic isomer, dimethylallyl diphosphate (DMAPP).</text>
</comment>
<dbReference type="GO" id="GO:0000287">
    <property type="term" value="F:magnesium ion binding"/>
    <property type="evidence" value="ECO:0007669"/>
    <property type="project" value="UniProtKB-UniRule"/>
</dbReference>
<comment type="caution">
    <text evidence="9">Lacks conserved residue(s) required for the propagation of feature annotation.</text>
</comment>
<evidence type="ECO:0000313" key="11">
    <source>
        <dbReference type="EMBL" id="QXO96293.1"/>
    </source>
</evidence>
<protein>
    <recommendedName>
        <fullName evidence="9">Isopentenyl-diphosphate delta-isomerase</fullName>
        <shortName evidence="9">IPP isomerase</shortName>
        <ecNumber evidence="9">5.3.3.2</ecNumber>
    </recommendedName>
    <alternativeName>
        <fullName evidence="9">Isopentenyl diphosphate:dimethylallyl diphosphate isomerase</fullName>
    </alternativeName>
    <alternativeName>
        <fullName evidence="9">Isopentenyl pyrophosphate isomerase</fullName>
    </alternativeName>
    <alternativeName>
        <fullName evidence="9">Type 2 isopentenyl diphosphate isomerase</fullName>
        <shortName evidence="9">IDI-2</shortName>
    </alternativeName>
</protein>
<evidence type="ECO:0000256" key="8">
    <source>
        <dbReference type="ARBA" id="ARBA00023235"/>
    </source>
</evidence>
<evidence type="ECO:0000256" key="7">
    <source>
        <dbReference type="ARBA" id="ARBA00022857"/>
    </source>
</evidence>
<feature type="binding site" evidence="9">
    <location>
        <begin position="97"/>
        <end position="99"/>
    </location>
    <ligand>
        <name>substrate</name>
    </ligand>
</feature>
<evidence type="ECO:0000259" key="10">
    <source>
        <dbReference type="Pfam" id="PF01070"/>
    </source>
</evidence>
<dbReference type="GO" id="GO:0010181">
    <property type="term" value="F:FMN binding"/>
    <property type="evidence" value="ECO:0007669"/>
    <property type="project" value="UniProtKB-UniRule"/>
</dbReference>
<keyword evidence="7 9" id="KW-0521">NADP</keyword>
<keyword evidence="9" id="KW-0414">Isoprene biosynthesis</keyword>
<keyword evidence="4 9" id="KW-0288">FMN</keyword>
<comment type="cofactor">
    <cofactor evidence="1 9">
        <name>FMN</name>
        <dbReference type="ChEBI" id="CHEBI:58210"/>
    </cofactor>
</comment>
<reference evidence="11 12" key="1">
    <citation type="submission" date="2021-06" db="EMBL/GenBank/DDBJ databases">
        <title>Complete genome sequence of the secondary alcohol utilizing methanogen Methanospirillum hungatei strain GP1.</title>
        <authorList>
            <person name="Day L.A."/>
            <person name="Costa K.C."/>
        </authorList>
    </citation>
    <scope>NUCLEOTIDE SEQUENCE [LARGE SCALE GENOMIC DNA]</scope>
    <source>
        <strain evidence="11 12">GP1</strain>
    </source>
</reference>
<dbReference type="PANTHER" id="PTHR43665:SF1">
    <property type="entry name" value="ISOPENTENYL-DIPHOSPHATE DELTA-ISOMERASE"/>
    <property type="match status" value="1"/>
</dbReference>
<dbReference type="Pfam" id="PF01070">
    <property type="entry name" value="FMN_dh"/>
    <property type="match status" value="1"/>
</dbReference>
<feature type="binding site" evidence="9">
    <location>
        <position position="161"/>
    </location>
    <ligand>
        <name>Mg(2+)</name>
        <dbReference type="ChEBI" id="CHEBI:18420"/>
    </ligand>
</feature>
<dbReference type="NCBIfam" id="TIGR02151">
    <property type="entry name" value="IPP_isom_2"/>
    <property type="match status" value="1"/>
</dbReference>
<organism evidence="11 12">
    <name type="scientific">Methanospirillum hungatei</name>
    <dbReference type="NCBI Taxonomy" id="2203"/>
    <lineage>
        <taxon>Archaea</taxon>
        <taxon>Methanobacteriati</taxon>
        <taxon>Methanobacteriota</taxon>
        <taxon>Stenosarchaea group</taxon>
        <taxon>Methanomicrobia</taxon>
        <taxon>Methanomicrobiales</taxon>
        <taxon>Methanospirillaceae</taxon>
        <taxon>Methanospirillum</taxon>
    </lineage>
</organism>
<dbReference type="GO" id="GO:0070402">
    <property type="term" value="F:NADPH binding"/>
    <property type="evidence" value="ECO:0007669"/>
    <property type="project" value="UniProtKB-UniRule"/>
</dbReference>
<keyword evidence="2 9" id="KW-0963">Cytoplasm</keyword>
<evidence type="ECO:0000256" key="3">
    <source>
        <dbReference type="ARBA" id="ARBA00022630"/>
    </source>
</evidence>
<feature type="binding site" evidence="9">
    <location>
        <position position="97"/>
    </location>
    <ligand>
        <name>FMN</name>
        <dbReference type="ChEBI" id="CHEBI:58210"/>
    </ligand>
</feature>
<sequence length="363" mass="39018">MNRREFTSSRKLDHLRICLDENIETGTTGFEEIRLVHEALPDSDMDSLSLKTRFLGHDLGSPLFISAMTGGHPETKEVNAVLGEIAGELGLGIGVGSQRAAIENPDLADTFSIVREKAPNTFIVGNLGIVQLRDHGIEWAEQAVEMIDADALAIHLNFLQESIQPEGDHDAGGCQAALRELCGELKVPVIVKETGSGISYETGIRCYGAGAACIDIGGYGGSSWALIESHRSGSVAGREDLYLKGLGERFGEWGLPTAVSLYEVTRCGGPVIASGGLRSGIDVAKALVMGAGLTGMALPLLKPAFEGPDTLRETIRIIHQELRISMFLTGKSRISELPQARWYLTGKTREMIENLQGGERIGH</sequence>
<evidence type="ECO:0000256" key="1">
    <source>
        <dbReference type="ARBA" id="ARBA00001917"/>
    </source>
</evidence>
<gene>
    <name evidence="9 11" type="primary">fni</name>
    <name evidence="11" type="ORF">KSK55_08020</name>
</gene>
<dbReference type="InterPro" id="IPR000262">
    <property type="entry name" value="FMN-dep_DH"/>
</dbReference>
<dbReference type="EC" id="5.3.3.2" evidence="9"/>
<dbReference type="HAMAP" id="MF_00354">
    <property type="entry name" value="Idi_2"/>
    <property type="match status" value="1"/>
</dbReference>
<comment type="cofactor">
    <cofactor evidence="9">
        <name>NADPH</name>
        <dbReference type="ChEBI" id="CHEBI:57783"/>
    </cofactor>
</comment>
<keyword evidence="3 9" id="KW-0285">Flavoprotein</keyword>
<dbReference type="CDD" id="cd02811">
    <property type="entry name" value="IDI-2_FMN"/>
    <property type="match status" value="1"/>
</dbReference>
<keyword evidence="6 9" id="KW-0460">Magnesium</keyword>
<feature type="binding site" evidence="9">
    <location>
        <begin position="67"/>
        <end position="69"/>
    </location>
    <ligand>
        <name>FMN</name>
        <dbReference type="ChEBI" id="CHEBI:58210"/>
    </ligand>
</feature>
<comment type="similarity">
    <text evidence="9">Belongs to the IPP isomerase type 2 family.</text>
</comment>
<evidence type="ECO:0000313" key="12">
    <source>
        <dbReference type="Proteomes" id="UP000694228"/>
    </source>
</evidence>
<dbReference type="GO" id="GO:0005737">
    <property type="term" value="C:cytoplasm"/>
    <property type="evidence" value="ECO:0007669"/>
    <property type="project" value="UniProtKB-SubCell"/>
</dbReference>
<feature type="binding site" evidence="9">
    <location>
        <begin position="10"/>
        <end position="11"/>
    </location>
    <ligand>
        <name>substrate</name>
    </ligand>
</feature>
<dbReference type="GO" id="GO:0008299">
    <property type="term" value="P:isoprenoid biosynthetic process"/>
    <property type="evidence" value="ECO:0007669"/>
    <property type="project" value="UniProtKB-UniRule"/>
</dbReference>
<dbReference type="GO" id="GO:0004452">
    <property type="term" value="F:isopentenyl-diphosphate delta-isomerase activity"/>
    <property type="evidence" value="ECO:0007669"/>
    <property type="project" value="UniProtKB-UniRule"/>
</dbReference>
<dbReference type="OrthoDB" id="371955at2157"/>
<comment type="cofactor">
    <cofactor evidence="9">
        <name>Mg(2+)</name>
        <dbReference type="ChEBI" id="CHEBI:18420"/>
    </cofactor>
</comment>
<accession>A0A8F5VQP8</accession>
<feature type="binding site" evidence="9">
    <location>
        <position position="160"/>
    </location>
    <ligand>
        <name>substrate</name>
    </ligand>
</feature>
<dbReference type="AlphaFoldDB" id="A0A8F5VQP8"/>
<feature type="binding site" evidence="9">
    <location>
        <begin position="276"/>
        <end position="278"/>
    </location>
    <ligand>
        <name>FMN</name>
        <dbReference type="ChEBI" id="CHEBI:58210"/>
    </ligand>
</feature>
<evidence type="ECO:0000256" key="2">
    <source>
        <dbReference type="ARBA" id="ARBA00022490"/>
    </source>
</evidence>
<evidence type="ECO:0000256" key="6">
    <source>
        <dbReference type="ARBA" id="ARBA00022842"/>
    </source>
</evidence>
<feature type="binding site" evidence="9">
    <location>
        <position position="192"/>
    </location>
    <ligand>
        <name>FMN</name>
        <dbReference type="ChEBI" id="CHEBI:58210"/>
    </ligand>
</feature>
<feature type="binding site" evidence="9">
    <location>
        <position position="66"/>
    </location>
    <ligand>
        <name>FMN</name>
        <dbReference type="ChEBI" id="CHEBI:58210"/>
    </ligand>
</feature>
<evidence type="ECO:0000256" key="4">
    <source>
        <dbReference type="ARBA" id="ARBA00022643"/>
    </source>
</evidence>
<keyword evidence="8 9" id="KW-0413">Isomerase</keyword>